<keyword evidence="4" id="KW-0963">Cytoplasm</keyword>
<dbReference type="GO" id="GO:0006526">
    <property type="term" value="P:L-arginine biosynthetic process"/>
    <property type="evidence" value="ECO:0007669"/>
    <property type="project" value="UniProtKB-KW"/>
</dbReference>
<dbReference type="RefSeq" id="WP_114483550.1">
    <property type="nucleotide sequence ID" value="NZ_QPJU01000006.1"/>
</dbReference>
<evidence type="ECO:0000256" key="5">
    <source>
        <dbReference type="ARBA" id="ARBA00022571"/>
    </source>
</evidence>
<dbReference type="InterPro" id="IPR011650">
    <property type="entry name" value="Peptidase_M20_dimer"/>
</dbReference>
<dbReference type="CDD" id="cd03894">
    <property type="entry name" value="M20_ArgE"/>
    <property type="match status" value="1"/>
</dbReference>
<reference evidence="12 13" key="1">
    <citation type="submission" date="2018-07" db="EMBL/GenBank/DDBJ databases">
        <title>Genomic Encyclopedia of Type Strains, Phase IV (KMG-IV): sequencing the most valuable type-strain genomes for metagenomic binning, comparative biology and taxonomic classification.</title>
        <authorList>
            <person name="Goeker M."/>
        </authorList>
    </citation>
    <scope>NUCLEOTIDE SEQUENCE [LARGE SCALE GENOMIC DNA]</scope>
    <source>
        <strain evidence="12 13">DSM 100911</strain>
    </source>
</reference>
<dbReference type="PROSITE" id="PS00759">
    <property type="entry name" value="ARGE_DAPE_CPG2_2"/>
    <property type="match status" value="1"/>
</dbReference>
<keyword evidence="9" id="KW-0862">Zinc</keyword>
<comment type="cofactor">
    <cofactor evidence="1">
        <name>Zn(2+)</name>
        <dbReference type="ChEBI" id="CHEBI:29105"/>
    </cofactor>
</comment>
<keyword evidence="6" id="KW-0028">Amino-acid biosynthesis</keyword>
<comment type="similarity">
    <text evidence="3">Belongs to the peptidase M20A family. ArgE subfamily.</text>
</comment>
<evidence type="ECO:0000256" key="8">
    <source>
        <dbReference type="ARBA" id="ARBA00022801"/>
    </source>
</evidence>
<evidence type="ECO:0000256" key="2">
    <source>
        <dbReference type="ARBA" id="ARBA00004496"/>
    </source>
</evidence>
<keyword evidence="5" id="KW-0055">Arginine biosynthesis</keyword>
<evidence type="ECO:0000256" key="7">
    <source>
        <dbReference type="ARBA" id="ARBA00022723"/>
    </source>
</evidence>
<dbReference type="InterPro" id="IPR050072">
    <property type="entry name" value="Peptidase_M20A"/>
</dbReference>
<dbReference type="Gene3D" id="3.30.70.360">
    <property type="match status" value="1"/>
</dbReference>
<keyword evidence="7" id="KW-0479">Metal-binding</keyword>
<dbReference type="Pfam" id="PF07687">
    <property type="entry name" value="M20_dimer"/>
    <property type="match status" value="1"/>
</dbReference>
<dbReference type="Gene3D" id="3.40.630.10">
    <property type="entry name" value="Zn peptidases"/>
    <property type="match status" value="1"/>
</dbReference>
<keyword evidence="10" id="KW-0170">Cobalt</keyword>
<comment type="subcellular location">
    <subcellularLocation>
        <location evidence="2">Cytoplasm</location>
    </subcellularLocation>
</comment>
<evidence type="ECO:0000256" key="4">
    <source>
        <dbReference type="ARBA" id="ARBA00022490"/>
    </source>
</evidence>
<dbReference type="InterPro" id="IPR002933">
    <property type="entry name" value="Peptidase_M20"/>
</dbReference>
<dbReference type="Pfam" id="PF01546">
    <property type="entry name" value="Peptidase_M20"/>
    <property type="match status" value="1"/>
</dbReference>
<dbReference type="GO" id="GO:0008777">
    <property type="term" value="F:acetylornithine deacetylase activity"/>
    <property type="evidence" value="ECO:0007669"/>
    <property type="project" value="TreeGrafter"/>
</dbReference>
<accession>A0A369AIM8</accession>
<organism evidence="12 13">
    <name type="scientific">Extensimonas vulgaris</name>
    <dbReference type="NCBI Taxonomy" id="1031594"/>
    <lineage>
        <taxon>Bacteria</taxon>
        <taxon>Pseudomonadati</taxon>
        <taxon>Pseudomonadota</taxon>
        <taxon>Betaproteobacteria</taxon>
        <taxon>Burkholderiales</taxon>
        <taxon>Comamonadaceae</taxon>
        <taxon>Extensimonas</taxon>
    </lineage>
</organism>
<dbReference type="InterPro" id="IPR001261">
    <property type="entry name" value="ArgE/DapE_CS"/>
</dbReference>
<proteinExistence type="inferred from homology"/>
<evidence type="ECO:0000256" key="3">
    <source>
        <dbReference type="ARBA" id="ARBA00005691"/>
    </source>
</evidence>
<dbReference type="AlphaFoldDB" id="A0A369AIM8"/>
<sequence length="386" mass="41843">MTWKNSREWLTTLVAFDTTSRNSNLALIECVRDALAALGVPATLIHAPSGGKANLFATLPAHDGGQQGGIVLSGHTDVVPVDGQVWDTDPFQLTERAGRLYGRGSCDMKGFIACALALVPEFLAMPRARPLHLAFSYDEEVGCVGAPLLLEQLKLRGARFDGCVVGEPTSMRVVVAHKGIHLFRCRVHGKAAHSSLTPQGSNAIEHAARLICRIRDIADHFKANGPYDEFFDVPYTTLTTNQIHGGIAVNTIADLCEFAYEFRNLPGMSMEHIQGQIEAYVRDELLPRMQHEYADARVEIQALASAPALEASEQAAITALVRALTGDRATRKVAFATEGGLLQNAGIPTVVCGPGSIEQAHKPNEFVEPAQLEACERFLRRLAQSL</sequence>
<evidence type="ECO:0000256" key="6">
    <source>
        <dbReference type="ARBA" id="ARBA00022605"/>
    </source>
</evidence>
<protein>
    <submittedName>
        <fullName evidence="12">Acetylornithine deacetylase</fullName>
    </submittedName>
</protein>
<dbReference type="InterPro" id="IPR010169">
    <property type="entry name" value="AcOrn-deacetyl"/>
</dbReference>
<dbReference type="GO" id="GO:0046872">
    <property type="term" value="F:metal ion binding"/>
    <property type="evidence" value="ECO:0007669"/>
    <property type="project" value="UniProtKB-KW"/>
</dbReference>
<dbReference type="Proteomes" id="UP000252174">
    <property type="component" value="Unassembled WGS sequence"/>
</dbReference>
<evidence type="ECO:0000259" key="11">
    <source>
        <dbReference type="Pfam" id="PF07687"/>
    </source>
</evidence>
<dbReference type="OrthoDB" id="9809784at2"/>
<evidence type="ECO:0000313" key="12">
    <source>
        <dbReference type="EMBL" id="RCX09212.1"/>
    </source>
</evidence>
<gene>
    <name evidence="12" type="ORF">DFR45_106100</name>
</gene>
<dbReference type="FunFam" id="3.30.70.360:FF:000003">
    <property type="entry name" value="Acetylornithine deacetylase"/>
    <property type="match status" value="1"/>
</dbReference>
<evidence type="ECO:0000256" key="10">
    <source>
        <dbReference type="ARBA" id="ARBA00023285"/>
    </source>
</evidence>
<dbReference type="EMBL" id="QPJU01000006">
    <property type="protein sequence ID" value="RCX09212.1"/>
    <property type="molecule type" value="Genomic_DNA"/>
</dbReference>
<dbReference type="PANTHER" id="PTHR43808">
    <property type="entry name" value="ACETYLORNITHINE DEACETYLASE"/>
    <property type="match status" value="1"/>
</dbReference>
<feature type="domain" description="Peptidase M20 dimerisation" evidence="11">
    <location>
        <begin position="175"/>
        <end position="286"/>
    </location>
</feature>
<dbReference type="GO" id="GO:0005737">
    <property type="term" value="C:cytoplasm"/>
    <property type="evidence" value="ECO:0007669"/>
    <property type="project" value="UniProtKB-SubCell"/>
</dbReference>
<evidence type="ECO:0000256" key="9">
    <source>
        <dbReference type="ARBA" id="ARBA00022833"/>
    </source>
</evidence>
<evidence type="ECO:0000256" key="1">
    <source>
        <dbReference type="ARBA" id="ARBA00001947"/>
    </source>
</evidence>
<dbReference type="NCBIfam" id="NF005710">
    <property type="entry name" value="PRK07522.1"/>
    <property type="match status" value="1"/>
</dbReference>
<comment type="caution">
    <text evidence="12">The sequence shown here is derived from an EMBL/GenBank/DDBJ whole genome shotgun (WGS) entry which is preliminary data.</text>
</comment>
<name>A0A369AIM8_9BURK</name>
<evidence type="ECO:0000313" key="13">
    <source>
        <dbReference type="Proteomes" id="UP000252174"/>
    </source>
</evidence>
<dbReference type="InterPro" id="IPR036264">
    <property type="entry name" value="Bact_exopeptidase_dim_dom"/>
</dbReference>
<keyword evidence="8" id="KW-0378">Hydrolase</keyword>
<keyword evidence="13" id="KW-1185">Reference proteome</keyword>
<dbReference type="SUPFAM" id="SSF53187">
    <property type="entry name" value="Zn-dependent exopeptidases"/>
    <property type="match status" value="1"/>
</dbReference>
<dbReference type="SUPFAM" id="SSF55031">
    <property type="entry name" value="Bacterial exopeptidase dimerisation domain"/>
    <property type="match status" value="1"/>
</dbReference>
<dbReference type="PANTHER" id="PTHR43808:SF31">
    <property type="entry name" value="N-ACETYL-L-CITRULLINE DEACETYLASE"/>
    <property type="match status" value="1"/>
</dbReference>
<dbReference type="NCBIfam" id="TIGR01892">
    <property type="entry name" value="AcOrn-deacetyl"/>
    <property type="match status" value="1"/>
</dbReference>